<keyword evidence="3" id="KW-1185">Reference proteome</keyword>
<reference evidence="2" key="2">
    <citation type="submission" date="2013-04" db="UniProtKB">
        <authorList>
            <consortium name="EnsemblPlants"/>
        </authorList>
    </citation>
    <scope>IDENTIFICATION</scope>
</reference>
<feature type="domain" description="Neprosin PEP catalytic" evidence="1">
    <location>
        <begin position="1"/>
        <end position="248"/>
    </location>
</feature>
<dbReference type="STRING" id="4533.J3MGR2"/>
<dbReference type="AlphaFoldDB" id="J3MGR2"/>
<dbReference type="HOGENOM" id="CLU_030538_3_0_1"/>
<dbReference type="PANTHER" id="PTHR31589:SF244">
    <property type="entry name" value="OS06G0670633 PROTEIN"/>
    <property type="match status" value="1"/>
</dbReference>
<name>J3MGR2_ORYBR</name>
<dbReference type="OMA" id="WRIAICC"/>
<dbReference type="EnsemblPlants" id="OB06G32060.1">
    <property type="protein sequence ID" value="OB06G32060.1"/>
    <property type="gene ID" value="OB06G32060"/>
</dbReference>
<dbReference type="InterPro" id="IPR004314">
    <property type="entry name" value="Neprosin"/>
</dbReference>
<reference evidence="2" key="1">
    <citation type="journal article" date="2013" name="Nat. Commun.">
        <title>Whole-genome sequencing of Oryza brachyantha reveals mechanisms underlying Oryza genome evolution.</title>
        <authorList>
            <person name="Chen J."/>
            <person name="Huang Q."/>
            <person name="Gao D."/>
            <person name="Wang J."/>
            <person name="Lang Y."/>
            <person name="Liu T."/>
            <person name="Li B."/>
            <person name="Bai Z."/>
            <person name="Luis Goicoechea J."/>
            <person name="Liang C."/>
            <person name="Chen C."/>
            <person name="Zhang W."/>
            <person name="Sun S."/>
            <person name="Liao Y."/>
            <person name="Zhang X."/>
            <person name="Yang L."/>
            <person name="Song C."/>
            <person name="Wang M."/>
            <person name="Shi J."/>
            <person name="Liu G."/>
            <person name="Liu J."/>
            <person name="Zhou H."/>
            <person name="Zhou W."/>
            <person name="Yu Q."/>
            <person name="An N."/>
            <person name="Chen Y."/>
            <person name="Cai Q."/>
            <person name="Wang B."/>
            <person name="Liu B."/>
            <person name="Min J."/>
            <person name="Huang Y."/>
            <person name="Wu H."/>
            <person name="Li Z."/>
            <person name="Zhang Y."/>
            <person name="Yin Y."/>
            <person name="Song W."/>
            <person name="Jiang J."/>
            <person name="Jackson S.A."/>
            <person name="Wing R.A."/>
            <person name="Wang J."/>
            <person name="Chen M."/>
        </authorList>
    </citation>
    <scope>NUCLEOTIDE SEQUENCE [LARGE SCALE GENOMIC DNA]</scope>
    <source>
        <strain evidence="2">cv. IRGC 101232</strain>
    </source>
</reference>
<sequence length="255" mass="28997">MFPQHALYESIGTPKNGYSGAMATLDVYNFAYLKTPEVSAAMVRVSNYVDERRIGLNDIQAGWAIDPFTYGDSKTHFFVSWTTDFYNKTGCFNLECEGFVPVNDAPVTPGDVLDPANNQTKITFKIFKDKNDGDWWLYFGYDINNLKRAGFWPKNIFNRMEDHATHVQWEGFTNAYKGHSSPPMGNGRWPGKMSATIQNVLYVGTDGQSYDPPVWPIGLEVYVTNTRCYQVSIVENNMFYYGGPGGCKHDWLNKY</sequence>
<dbReference type="Gramene" id="OB06G32060.1">
    <property type="protein sequence ID" value="OB06G32060.1"/>
    <property type="gene ID" value="OB06G32060"/>
</dbReference>
<dbReference type="PROSITE" id="PS52045">
    <property type="entry name" value="NEPROSIN_PEP_CD"/>
    <property type="match status" value="1"/>
</dbReference>
<accession>J3MGR2</accession>
<dbReference type="PANTHER" id="PTHR31589">
    <property type="entry name" value="PROTEIN, PUTATIVE (DUF239)-RELATED-RELATED"/>
    <property type="match status" value="1"/>
</dbReference>
<dbReference type="Proteomes" id="UP000006038">
    <property type="component" value="Chromosome 6"/>
</dbReference>
<protein>
    <recommendedName>
        <fullName evidence="1">Neprosin PEP catalytic domain-containing protein</fullName>
    </recommendedName>
</protein>
<dbReference type="Pfam" id="PF03080">
    <property type="entry name" value="Neprosin"/>
    <property type="match status" value="1"/>
</dbReference>
<evidence type="ECO:0000313" key="3">
    <source>
        <dbReference type="Proteomes" id="UP000006038"/>
    </source>
</evidence>
<organism evidence="2">
    <name type="scientific">Oryza brachyantha</name>
    <name type="common">malo sina</name>
    <dbReference type="NCBI Taxonomy" id="4533"/>
    <lineage>
        <taxon>Eukaryota</taxon>
        <taxon>Viridiplantae</taxon>
        <taxon>Streptophyta</taxon>
        <taxon>Embryophyta</taxon>
        <taxon>Tracheophyta</taxon>
        <taxon>Spermatophyta</taxon>
        <taxon>Magnoliopsida</taxon>
        <taxon>Liliopsida</taxon>
        <taxon>Poales</taxon>
        <taxon>Poaceae</taxon>
        <taxon>BOP clade</taxon>
        <taxon>Oryzoideae</taxon>
        <taxon>Oryzeae</taxon>
        <taxon>Oryzinae</taxon>
        <taxon>Oryza</taxon>
    </lineage>
</organism>
<evidence type="ECO:0000259" key="1">
    <source>
        <dbReference type="PROSITE" id="PS52045"/>
    </source>
</evidence>
<evidence type="ECO:0000313" key="2">
    <source>
        <dbReference type="EnsemblPlants" id="OB06G32060.1"/>
    </source>
</evidence>
<dbReference type="eggNOG" id="ENOG502RRR2">
    <property type="taxonomic scope" value="Eukaryota"/>
</dbReference>
<proteinExistence type="predicted"/>
<dbReference type="Gene3D" id="3.90.1320.10">
    <property type="entry name" value="Outer-capsid protein sigma 3, large lobe"/>
    <property type="match status" value="1"/>
</dbReference>
<dbReference type="InterPro" id="IPR053168">
    <property type="entry name" value="Glutamic_endopeptidase"/>
</dbReference>